<keyword evidence="3" id="KW-1185">Reference proteome</keyword>
<dbReference type="Proteomes" id="UP000230750">
    <property type="component" value="Unassembled WGS sequence"/>
</dbReference>
<gene>
    <name evidence="2" type="ORF">BSL78_06216</name>
</gene>
<accession>A0A2G8L9S3</accession>
<feature type="region of interest" description="Disordered" evidence="1">
    <location>
        <begin position="284"/>
        <end position="307"/>
    </location>
</feature>
<evidence type="ECO:0000256" key="1">
    <source>
        <dbReference type="SAM" id="MobiDB-lite"/>
    </source>
</evidence>
<reference evidence="2 3" key="1">
    <citation type="journal article" date="2017" name="PLoS Biol.">
        <title>The sea cucumber genome provides insights into morphological evolution and visceral regeneration.</title>
        <authorList>
            <person name="Zhang X."/>
            <person name="Sun L."/>
            <person name="Yuan J."/>
            <person name="Sun Y."/>
            <person name="Gao Y."/>
            <person name="Zhang L."/>
            <person name="Li S."/>
            <person name="Dai H."/>
            <person name="Hamel J.F."/>
            <person name="Liu C."/>
            <person name="Yu Y."/>
            <person name="Liu S."/>
            <person name="Lin W."/>
            <person name="Guo K."/>
            <person name="Jin S."/>
            <person name="Xu P."/>
            <person name="Storey K.B."/>
            <person name="Huan P."/>
            <person name="Zhang T."/>
            <person name="Zhou Y."/>
            <person name="Zhang J."/>
            <person name="Lin C."/>
            <person name="Li X."/>
            <person name="Xing L."/>
            <person name="Huo D."/>
            <person name="Sun M."/>
            <person name="Wang L."/>
            <person name="Mercier A."/>
            <person name="Li F."/>
            <person name="Yang H."/>
            <person name="Xiang J."/>
        </authorList>
    </citation>
    <scope>NUCLEOTIDE SEQUENCE [LARGE SCALE GENOMIC DNA]</scope>
    <source>
        <strain evidence="2">Shaxun</strain>
        <tissue evidence="2">Muscle</tissue>
    </source>
</reference>
<protein>
    <submittedName>
        <fullName evidence="2">Uncharacterized protein</fullName>
    </submittedName>
</protein>
<evidence type="ECO:0000313" key="2">
    <source>
        <dbReference type="EMBL" id="PIK56890.1"/>
    </source>
</evidence>
<proteinExistence type="predicted"/>
<feature type="compositionally biased region" description="Polar residues" evidence="1">
    <location>
        <begin position="288"/>
        <end position="299"/>
    </location>
</feature>
<comment type="caution">
    <text evidence="2">The sequence shown here is derived from an EMBL/GenBank/DDBJ whole genome shotgun (WGS) entry which is preliminary data.</text>
</comment>
<dbReference type="AlphaFoldDB" id="A0A2G8L9S3"/>
<name>A0A2G8L9S3_STIJA</name>
<evidence type="ECO:0000313" key="3">
    <source>
        <dbReference type="Proteomes" id="UP000230750"/>
    </source>
</evidence>
<dbReference type="EMBL" id="MRZV01000161">
    <property type="protein sequence ID" value="PIK56890.1"/>
    <property type="molecule type" value="Genomic_DNA"/>
</dbReference>
<sequence length="307" mass="35033">MQVIAQIESSTDLPLHDKLSPVLHTLGYPVPSHMCKFERKIRNKVSRAKKVGLRILNEPVTLPKTKQDFRIGELCDSSGITEAWLIDNEAAPVHCDVTNQHILELLRYKNGAQKYSYYSVSIWVKKLCHLPSAPHPHTVRSNWLALYRHSLALAPYPEKLKTFLGELYRTPACHATADRNPSTCQTDPGVTLQRMVERMVERMESKMALLEGAFDNQLAKLKEMKLKNSALTTSKQDAVKARRDVMVENEQLRAIQRELEECNVFLMSQVKSLDRVNARRTIDRRNQTIENQTQAGSGDSRTETNKQ</sequence>
<organism evidence="2 3">
    <name type="scientific">Stichopus japonicus</name>
    <name type="common">Sea cucumber</name>
    <dbReference type="NCBI Taxonomy" id="307972"/>
    <lineage>
        <taxon>Eukaryota</taxon>
        <taxon>Metazoa</taxon>
        <taxon>Echinodermata</taxon>
        <taxon>Eleutherozoa</taxon>
        <taxon>Echinozoa</taxon>
        <taxon>Holothuroidea</taxon>
        <taxon>Aspidochirotacea</taxon>
        <taxon>Aspidochirotida</taxon>
        <taxon>Stichopodidae</taxon>
        <taxon>Apostichopus</taxon>
    </lineage>
</organism>